<evidence type="ECO:0000313" key="5">
    <source>
        <dbReference type="EMBL" id="CDG33669.1"/>
    </source>
</evidence>
<dbReference type="Pfam" id="PF04355">
    <property type="entry name" value="BamE"/>
    <property type="match status" value="1"/>
</dbReference>
<feature type="region of interest" description="Disordered" evidence="3">
    <location>
        <begin position="190"/>
        <end position="209"/>
    </location>
</feature>
<evidence type="ECO:0000256" key="1">
    <source>
        <dbReference type="ARBA" id="ARBA00022729"/>
    </source>
</evidence>
<proteinExistence type="predicted"/>
<dbReference type="GO" id="GO:0019867">
    <property type="term" value="C:outer membrane"/>
    <property type="evidence" value="ECO:0007669"/>
    <property type="project" value="InterPro"/>
</dbReference>
<keyword evidence="1" id="KW-0732">Signal</keyword>
<reference evidence="5 6" key="1">
    <citation type="journal article" date="2014" name="Genome Biol. Evol.">
        <title>Acetic acid bacteria genomes reveal functional traits for adaptation to life in insect guts.</title>
        <authorList>
            <person name="Chouaia B."/>
            <person name="Gaiarsa S."/>
            <person name="Crotti E."/>
            <person name="Comandatore F."/>
            <person name="Degli Esposti M."/>
            <person name="Ricci I."/>
            <person name="Alma A."/>
            <person name="Favia G."/>
            <person name="Bandi C."/>
            <person name="Daffonchio D."/>
        </authorList>
    </citation>
    <scope>NUCLEOTIDE SEQUENCE [LARGE SCALE GENOMIC DNA]</scope>
    <source>
        <strain evidence="6">AM169</strain>
    </source>
</reference>
<dbReference type="InterPro" id="IPR037873">
    <property type="entry name" value="BamE-like"/>
</dbReference>
<protein>
    <submittedName>
        <fullName evidence="5">Outer membrane lipoprotein OmlA</fullName>
    </submittedName>
</protein>
<evidence type="ECO:0000256" key="3">
    <source>
        <dbReference type="SAM" id="MobiDB-lite"/>
    </source>
</evidence>
<dbReference type="Gene3D" id="3.30.1450.10">
    <property type="match status" value="1"/>
</dbReference>
<evidence type="ECO:0000259" key="4">
    <source>
        <dbReference type="Pfam" id="PF04355"/>
    </source>
</evidence>
<comment type="caution">
    <text evidence="5">The sequence shown here is derived from an EMBL/GenBank/DDBJ whole genome shotgun (WGS) entry which is preliminary data.</text>
</comment>
<evidence type="ECO:0000256" key="2">
    <source>
        <dbReference type="ARBA" id="ARBA00023136"/>
    </source>
</evidence>
<feature type="domain" description="Outer membrane protein assembly factor BamE" evidence="4">
    <location>
        <begin position="58"/>
        <end position="132"/>
    </location>
</feature>
<organism evidence="5 6">
    <name type="scientific">Parasaccharibacter apium</name>
    <dbReference type="NCBI Taxonomy" id="1510841"/>
    <lineage>
        <taxon>Bacteria</taxon>
        <taxon>Pseudomonadati</taxon>
        <taxon>Pseudomonadota</taxon>
        <taxon>Alphaproteobacteria</taxon>
        <taxon>Acetobacterales</taxon>
        <taxon>Acetobacteraceae</taxon>
        <taxon>Parasaccharibacter</taxon>
    </lineage>
</organism>
<evidence type="ECO:0000313" key="6">
    <source>
        <dbReference type="Proteomes" id="UP000027590"/>
    </source>
</evidence>
<gene>
    <name evidence="5" type="ORF">SACS_0931</name>
</gene>
<dbReference type="AlphaFoldDB" id="A0A7U7G5P5"/>
<name>A0A7U7G5P5_9PROT</name>
<dbReference type="Proteomes" id="UP000027590">
    <property type="component" value="Unassembled WGS sequence"/>
</dbReference>
<dbReference type="EMBL" id="CBLY010000006">
    <property type="protein sequence ID" value="CDG33669.1"/>
    <property type="molecule type" value="Genomic_DNA"/>
</dbReference>
<accession>A0A7U7G5P5</accession>
<dbReference type="InterPro" id="IPR007450">
    <property type="entry name" value="BamE_dom"/>
</dbReference>
<reference evidence="5 6" key="2">
    <citation type="journal article" date="2014" name="PLoS ONE">
        <title>Evolution of mitochondria reconstructed from the energy metabolism of living bacteria.</title>
        <authorList>
            <person name="Degli Esposti M."/>
            <person name="Chouaia B."/>
            <person name="Comandatore F."/>
            <person name="Crotti E."/>
            <person name="Sassera D."/>
            <person name="Lievens P.M."/>
            <person name="Daffonchio D."/>
            <person name="Bandi C."/>
        </authorList>
    </citation>
    <scope>NUCLEOTIDE SEQUENCE [LARGE SCALE GENOMIC DNA]</scope>
    <source>
        <strain evidence="6">AM169</strain>
    </source>
</reference>
<keyword evidence="5" id="KW-0449">Lipoprotein</keyword>
<keyword evidence="2" id="KW-0472">Membrane</keyword>
<sequence length="209" mass="22003">MPFMTSFSTASTPDKSSPFPRLARFMALRRRCWTGLLAGGVLMLSGCEAISPPPIPRGALIEKLDYDQLVLNSSTQNDALSILGSPTAHATFNDNTWIYISMTKDLVPLAHPVVDKQQVLVLNFDNAGVLRKMNVLDRHDAIRVSMAGGATPTPGTHISVLRELLGNVGRYNPMSSMGSTFGGLGNGGMGAGPMSGQGTGNGGVGNSMP</sequence>